<dbReference type="Proteomes" id="UP001608902">
    <property type="component" value="Unassembled WGS sequence"/>
</dbReference>
<name>A0ABD6EW61_9BILA</name>
<dbReference type="AlphaFoldDB" id="A0ABD6EW61"/>
<evidence type="ECO:0000313" key="2">
    <source>
        <dbReference type="EMBL" id="MFH4980490.1"/>
    </source>
</evidence>
<organism evidence="2 3">
    <name type="scientific">Gnathostoma spinigerum</name>
    <dbReference type="NCBI Taxonomy" id="75299"/>
    <lineage>
        <taxon>Eukaryota</taxon>
        <taxon>Metazoa</taxon>
        <taxon>Ecdysozoa</taxon>
        <taxon>Nematoda</taxon>
        <taxon>Chromadorea</taxon>
        <taxon>Rhabditida</taxon>
        <taxon>Spirurina</taxon>
        <taxon>Gnathostomatomorpha</taxon>
        <taxon>Gnathostomatoidea</taxon>
        <taxon>Gnathostomatidae</taxon>
        <taxon>Gnathostoma</taxon>
    </lineage>
</organism>
<feature type="compositionally biased region" description="Polar residues" evidence="1">
    <location>
        <begin position="16"/>
        <end position="26"/>
    </location>
</feature>
<proteinExistence type="predicted"/>
<evidence type="ECO:0000313" key="3">
    <source>
        <dbReference type="Proteomes" id="UP001608902"/>
    </source>
</evidence>
<reference evidence="2 3" key="1">
    <citation type="submission" date="2024-08" db="EMBL/GenBank/DDBJ databases">
        <title>Gnathostoma spinigerum genome.</title>
        <authorList>
            <person name="Gonzalez-Bertolin B."/>
            <person name="Monzon S."/>
            <person name="Zaballos A."/>
            <person name="Jimenez P."/>
            <person name="Dekumyoy P."/>
            <person name="Varona S."/>
            <person name="Cuesta I."/>
            <person name="Sumanam S."/>
            <person name="Adisakwattana P."/>
            <person name="Gasser R.B."/>
            <person name="Hernandez-Gonzalez A."/>
            <person name="Young N.D."/>
            <person name="Perteguer M.J."/>
        </authorList>
    </citation>
    <scope>NUCLEOTIDE SEQUENCE [LARGE SCALE GENOMIC DNA]</scope>
    <source>
        <strain evidence="2">AL3</strain>
        <tissue evidence="2">Liver</tissue>
    </source>
</reference>
<evidence type="ECO:0000256" key="1">
    <source>
        <dbReference type="SAM" id="MobiDB-lite"/>
    </source>
</evidence>
<sequence>MPAYGPGGRTLIKGATVTNSSPPTSCHQATLAKRYGRSCDLTERHGDDDNVAFDNPIAQVYRFKNVLKELILYNADLQQFPIEYGDRSAVE</sequence>
<dbReference type="EMBL" id="JBGFUD010005628">
    <property type="protein sequence ID" value="MFH4980490.1"/>
    <property type="molecule type" value="Genomic_DNA"/>
</dbReference>
<comment type="caution">
    <text evidence="2">The sequence shown here is derived from an EMBL/GenBank/DDBJ whole genome shotgun (WGS) entry which is preliminary data.</text>
</comment>
<protein>
    <submittedName>
        <fullName evidence="2">Uncharacterized protein</fullName>
    </submittedName>
</protein>
<feature type="region of interest" description="Disordered" evidence="1">
    <location>
        <begin position="1"/>
        <end position="26"/>
    </location>
</feature>
<accession>A0ABD6EW61</accession>
<gene>
    <name evidence="2" type="ORF">AB6A40_007199</name>
</gene>
<keyword evidence="3" id="KW-1185">Reference proteome</keyword>